<evidence type="ECO:0000313" key="8">
    <source>
        <dbReference type="Proteomes" id="UP000295636"/>
    </source>
</evidence>
<dbReference type="Pfam" id="PF12833">
    <property type="entry name" value="HTH_18"/>
    <property type="match status" value="1"/>
</dbReference>
<dbReference type="InterPro" id="IPR009057">
    <property type="entry name" value="Homeodomain-like_sf"/>
</dbReference>
<keyword evidence="4" id="KW-0597">Phosphoprotein</keyword>
<feature type="domain" description="Response regulatory" evidence="6">
    <location>
        <begin position="2"/>
        <end position="119"/>
    </location>
</feature>
<dbReference type="GO" id="GO:0043565">
    <property type="term" value="F:sequence-specific DNA binding"/>
    <property type="evidence" value="ECO:0007669"/>
    <property type="project" value="InterPro"/>
</dbReference>
<dbReference type="SUPFAM" id="SSF52172">
    <property type="entry name" value="CheY-like"/>
    <property type="match status" value="1"/>
</dbReference>
<evidence type="ECO:0000256" key="2">
    <source>
        <dbReference type="ARBA" id="ARBA00023125"/>
    </source>
</evidence>
<dbReference type="Gene3D" id="3.40.50.2300">
    <property type="match status" value="1"/>
</dbReference>
<dbReference type="RefSeq" id="WP_133235580.1">
    <property type="nucleotide sequence ID" value="NZ_SMRT01000023.1"/>
</dbReference>
<reference evidence="7 8" key="1">
    <citation type="submission" date="2019-03" db="EMBL/GenBank/DDBJ databases">
        <title>This is whole genome sequence of Paenibacillus sp MS74 strain.</title>
        <authorList>
            <person name="Trinh H.N."/>
        </authorList>
    </citation>
    <scope>NUCLEOTIDE SEQUENCE [LARGE SCALE GENOMIC DNA]</scope>
    <source>
        <strain evidence="7 8">MS74</strain>
    </source>
</reference>
<dbReference type="OrthoDB" id="159632at2"/>
<dbReference type="AlphaFoldDB" id="A0A4R5KAR7"/>
<keyword evidence="8" id="KW-1185">Reference proteome</keyword>
<dbReference type="SMART" id="SM00448">
    <property type="entry name" value="REC"/>
    <property type="match status" value="1"/>
</dbReference>
<dbReference type="PROSITE" id="PS50110">
    <property type="entry name" value="RESPONSE_REGULATORY"/>
    <property type="match status" value="1"/>
</dbReference>
<feature type="domain" description="HTH araC/xylS-type" evidence="5">
    <location>
        <begin position="132"/>
        <end position="232"/>
    </location>
</feature>
<sequence>MNILLADDEMLVTRGLSMQFHKHKPGWHIVGQAANGEAALELLWKHHVDILITDIRMPLMDGLELAKRAIAVQPSLKVIILTGYAEFEYARTALRYGVHDLLLKPVEYEQLIEMCERLEPDNETAIYESAIQSAIRYIESHYASPSLSLNEVAEHARLSPQYFSRLFKEKTGELFIRYVTQLRINHACRLLEQSSDIKIYEIGELVGYIDQQYFSQIFRKMVGMTPKQYRELKNQTK</sequence>
<keyword evidence="1" id="KW-0805">Transcription regulation</keyword>
<dbReference type="Proteomes" id="UP000295636">
    <property type="component" value="Unassembled WGS sequence"/>
</dbReference>
<proteinExistence type="predicted"/>
<organism evidence="7 8">
    <name type="scientific">Paenibacillus piri</name>
    <dbReference type="NCBI Taxonomy" id="2547395"/>
    <lineage>
        <taxon>Bacteria</taxon>
        <taxon>Bacillati</taxon>
        <taxon>Bacillota</taxon>
        <taxon>Bacilli</taxon>
        <taxon>Bacillales</taxon>
        <taxon>Paenibacillaceae</taxon>
        <taxon>Paenibacillus</taxon>
    </lineage>
</organism>
<dbReference type="GO" id="GO:0003700">
    <property type="term" value="F:DNA-binding transcription factor activity"/>
    <property type="evidence" value="ECO:0007669"/>
    <property type="project" value="InterPro"/>
</dbReference>
<evidence type="ECO:0000256" key="4">
    <source>
        <dbReference type="PROSITE-ProRule" id="PRU00169"/>
    </source>
</evidence>
<dbReference type="PROSITE" id="PS00041">
    <property type="entry name" value="HTH_ARAC_FAMILY_1"/>
    <property type="match status" value="1"/>
</dbReference>
<dbReference type="InterPro" id="IPR001789">
    <property type="entry name" value="Sig_transdc_resp-reg_receiver"/>
</dbReference>
<dbReference type="PANTHER" id="PTHR43280">
    <property type="entry name" value="ARAC-FAMILY TRANSCRIPTIONAL REGULATOR"/>
    <property type="match status" value="1"/>
</dbReference>
<feature type="modified residue" description="4-aspartylphosphate" evidence="4">
    <location>
        <position position="54"/>
    </location>
</feature>
<dbReference type="EMBL" id="SMRT01000023">
    <property type="protein sequence ID" value="TDF91972.1"/>
    <property type="molecule type" value="Genomic_DNA"/>
</dbReference>
<dbReference type="SUPFAM" id="SSF46689">
    <property type="entry name" value="Homeodomain-like"/>
    <property type="match status" value="2"/>
</dbReference>
<evidence type="ECO:0000259" key="5">
    <source>
        <dbReference type="PROSITE" id="PS01124"/>
    </source>
</evidence>
<dbReference type="Pfam" id="PF00072">
    <property type="entry name" value="Response_reg"/>
    <property type="match status" value="1"/>
</dbReference>
<dbReference type="InterPro" id="IPR020449">
    <property type="entry name" value="Tscrpt_reg_AraC-type_HTH"/>
</dbReference>
<comment type="caution">
    <text evidence="7">The sequence shown here is derived from an EMBL/GenBank/DDBJ whole genome shotgun (WGS) entry which is preliminary data.</text>
</comment>
<dbReference type="GO" id="GO:0000160">
    <property type="term" value="P:phosphorelay signal transduction system"/>
    <property type="evidence" value="ECO:0007669"/>
    <property type="project" value="InterPro"/>
</dbReference>
<accession>A0A4R5KAR7</accession>
<evidence type="ECO:0000259" key="6">
    <source>
        <dbReference type="PROSITE" id="PS50110"/>
    </source>
</evidence>
<keyword evidence="3" id="KW-0804">Transcription</keyword>
<evidence type="ECO:0000313" key="7">
    <source>
        <dbReference type="EMBL" id="TDF91972.1"/>
    </source>
</evidence>
<dbReference type="PANTHER" id="PTHR43280:SF28">
    <property type="entry name" value="HTH-TYPE TRANSCRIPTIONAL ACTIVATOR RHAS"/>
    <property type="match status" value="1"/>
</dbReference>
<keyword evidence="2" id="KW-0238">DNA-binding</keyword>
<dbReference type="InterPro" id="IPR018062">
    <property type="entry name" value="HTH_AraC-typ_CS"/>
</dbReference>
<name>A0A4R5KAR7_9BACL</name>
<protein>
    <submittedName>
        <fullName evidence="7">Response regulator</fullName>
    </submittedName>
</protein>
<gene>
    <name evidence="7" type="ORF">E1757_30930</name>
</gene>
<dbReference type="InterPro" id="IPR011006">
    <property type="entry name" value="CheY-like_superfamily"/>
</dbReference>
<dbReference type="InterPro" id="IPR018060">
    <property type="entry name" value="HTH_AraC"/>
</dbReference>
<dbReference type="PRINTS" id="PR00032">
    <property type="entry name" value="HTHARAC"/>
</dbReference>
<dbReference type="Gene3D" id="1.10.10.60">
    <property type="entry name" value="Homeodomain-like"/>
    <property type="match status" value="2"/>
</dbReference>
<evidence type="ECO:0000256" key="1">
    <source>
        <dbReference type="ARBA" id="ARBA00023015"/>
    </source>
</evidence>
<dbReference type="SMART" id="SM00342">
    <property type="entry name" value="HTH_ARAC"/>
    <property type="match status" value="1"/>
</dbReference>
<dbReference type="CDD" id="cd17536">
    <property type="entry name" value="REC_YesN-like"/>
    <property type="match status" value="1"/>
</dbReference>
<evidence type="ECO:0000256" key="3">
    <source>
        <dbReference type="ARBA" id="ARBA00023163"/>
    </source>
</evidence>
<dbReference type="PROSITE" id="PS01124">
    <property type="entry name" value="HTH_ARAC_FAMILY_2"/>
    <property type="match status" value="1"/>
</dbReference>